<name>A0AAV0X1Q2_9HEMI</name>
<keyword evidence="5" id="KW-1185">Reference proteome</keyword>
<dbReference type="GO" id="GO:0043005">
    <property type="term" value="C:neuron projection"/>
    <property type="evidence" value="ECO:0007669"/>
    <property type="project" value="TreeGrafter"/>
</dbReference>
<keyword evidence="1" id="KW-0694">RNA-binding</keyword>
<dbReference type="EMBL" id="CARXXK010000003">
    <property type="protein sequence ID" value="CAI6362235.1"/>
    <property type="molecule type" value="Genomic_DNA"/>
</dbReference>
<protein>
    <recommendedName>
        <fullName evidence="3">K Homology domain-containing protein</fullName>
    </recommendedName>
</protein>
<feature type="region of interest" description="Disordered" evidence="2">
    <location>
        <begin position="69"/>
        <end position="92"/>
    </location>
</feature>
<dbReference type="CDD" id="cd22426">
    <property type="entry name" value="KH_I_FMR1_FXR_rpt2"/>
    <property type="match status" value="1"/>
</dbReference>
<dbReference type="SMART" id="SM00322">
    <property type="entry name" value="KH"/>
    <property type="match status" value="2"/>
</dbReference>
<dbReference type="Pfam" id="PF00013">
    <property type="entry name" value="KH_1"/>
    <property type="match status" value="1"/>
</dbReference>
<dbReference type="GO" id="GO:0048513">
    <property type="term" value="P:animal organ development"/>
    <property type="evidence" value="ECO:0007669"/>
    <property type="project" value="TreeGrafter"/>
</dbReference>
<evidence type="ECO:0000256" key="1">
    <source>
        <dbReference type="PROSITE-ProRule" id="PRU00117"/>
    </source>
</evidence>
<dbReference type="GO" id="GO:0098793">
    <property type="term" value="C:presynapse"/>
    <property type="evidence" value="ECO:0007669"/>
    <property type="project" value="GOC"/>
</dbReference>
<dbReference type="CDD" id="cd20402">
    <property type="entry name" value="Tudor_Agenet_FMRP-like_rpt1"/>
    <property type="match status" value="1"/>
</dbReference>
<dbReference type="InterPro" id="IPR041560">
    <property type="entry name" value="Tudor_FRM1"/>
</dbReference>
<dbReference type="GO" id="GO:0045727">
    <property type="term" value="P:positive regulation of translation"/>
    <property type="evidence" value="ECO:0007669"/>
    <property type="project" value="TreeGrafter"/>
</dbReference>
<evidence type="ECO:0000313" key="4">
    <source>
        <dbReference type="EMBL" id="CAI6362235.1"/>
    </source>
</evidence>
<dbReference type="InterPro" id="IPR040148">
    <property type="entry name" value="FMR1"/>
</dbReference>
<proteinExistence type="predicted"/>
<dbReference type="GO" id="GO:0010494">
    <property type="term" value="C:cytoplasmic stress granule"/>
    <property type="evidence" value="ECO:0007669"/>
    <property type="project" value="TreeGrafter"/>
</dbReference>
<comment type="caution">
    <text evidence="4">The sequence shown here is derived from an EMBL/GenBank/DDBJ whole genome shotgun (WGS) entry which is preliminary data.</text>
</comment>
<dbReference type="GO" id="GO:0003730">
    <property type="term" value="F:mRNA 3'-UTR binding"/>
    <property type="evidence" value="ECO:0007669"/>
    <property type="project" value="TreeGrafter"/>
</dbReference>
<feature type="domain" description="K Homology" evidence="3">
    <location>
        <begin position="385"/>
        <end position="469"/>
    </location>
</feature>
<evidence type="ECO:0000256" key="2">
    <source>
        <dbReference type="SAM" id="MobiDB-lite"/>
    </source>
</evidence>
<dbReference type="Proteomes" id="UP001160148">
    <property type="component" value="Unassembled WGS sequence"/>
</dbReference>
<dbReference type="GO" id="GO:0099577">
    <property type="term" value="P:regulation of translation at presynapse, modulating synaptic transmission"/>
    <property type="evidence" value="ECO:0007669"/>
    <property type="project" value="TreeGrafter"/>
</dbReference>
<dbReference type="SUPFAM" id="SSF54791">
    <property type="entry name" value="Eukaryotic type KH-domain (KH-domain type I)"/>
    <property type="match status" value="2"/>
</dbReference>
<sequence>MFGLTDDEVVLAIWNSGSEKKIIISNDLIVKYAATLPNSYRTHSQLWSLTPRFIGKRRERLIAAPFSTDTASAHRPKTRQTKATTSHQQSHSYSAVMEDNKVEVLFENGSYYESFVTGVMENEVLVSFPDDWYSETKFNYDNVRLPLSDEQCSTEFIYNQEIEVKSVIEPHPCYWWVKAIIKMISGNPPSQFVVQYLNTTAEEIFVSPDKIRCSNINSHINGNTFYITDIDVPEDVREFAKIDGIHKDLQIAIGASLVLYNPDRSMLSVISLSPLTSKITLILADFRKLNHNVMLLKKTEELAKQLESSKLNITSSPYSGEFNVLDELMGLAIGTRGTNIERARRIDGITSIELDKHTRIFKIYGNSKDSIKKARRILEYKKKCLQVQRDFIGKLIGKNGCNIKDIIAKSGVELEQNRKETQMEMAMQRRYNRNLNADSENMKNGQSKSKGRKITGVYVAKMRVNEKVN</sequence>
<dbReference type="GO" id="GO:0048170">
    <property type="term" value="P:positive regulation of long-term neuronal synaptic plasticity"/>
    <property type="evidence" value="ECO:0007669"/>
    <property type="project" value="TreeGrafter"/>
</dbReference>
<dbReference type="InterPro" id="IPR004087">
    <property type="entry name" value="KH_dom"/>
</dbReference>
<dbReference type="Gene3D" id="2.30.30.140">
    <property type="match status" value="2"/>
</dbReference>
<dbReference type="GO" id="GO:0043488">
    <property type="term" value="P:regulation of mRNA stability"/>
    <property type="evidence" value="ECO:0007669"/>
    <property type="project" value="TreeGrafter"/>
</dbReference>
<dbReference type="Pfam" id="PF18336">
    <property type="entry name" value="Tudor_FRX1"/>
    <property type="match status" value="1"/>
</dbReference>
<dbReference type="GO" id="GO:0051028">
    <property type="term" value="P:mRNA transport"/>
    <property type="evidence" value="ECO:0007669"/>
    <property type="project" value="TreeGrafter"/>
</dbReference>
<feature type="compositionally biased region" description="Polar residues" evidence="2">
    <location>
        <begin position="81"/>
        <end position="92"/>
    </location>
</feature>
<organism evidence="4 5">
    <name type="scientific">Macrosiphum euphorbiae</name>
    <name type="common">potato aphid</name>
    <dbReference type="NCBI Taxonomy" id="13131"/>
    <lineage>
        <taxon>Eukaryota</taxon>
        <taxon>Metazoa</taxon>
        <taxon>Ecdysozoa</taxon>
        <taxon>Arthropoda</taxon>
        <taxon>Hexapoda</taxon>
        <taxon>Insecta</taxon>
        <taxon>Pterygota</taxon>
        <taxon>Neoptera</taxon>
        <taxon>Paraneoptera</taxon>
        <taxon>Hemiptera</taxon>
        <taxon>Sternorrhyncha</taxon>
        <taxon>Aphidomorpha</taxon>
        <taxon>Aphidoidea</taxon>
        <taxon>Aphididae</taxon>
        <taxon>Macrosiphini</taxon>
        <taxon>Macrosiphum</taxon>
    </lineage>
</organism>
<reference evidence="4 5" key="1">
    <citation type="submission" date="2023-01" db="EMBL/GenBank/DDBJ databases">
        <authorList>
            <person name="Whitehead M."/>
        </authorList>
    </citation>
    <scope>NUCLEOTIDE SEQUENCE [LARGE SCALE GENOMIC DNA]</scope>
</reference>
<dbReference type="InterPro" id="IPR036612">
    <property type="entry name" value="KH_dom_type_1_sf"/>
</dbReference>
<evidence type="ECO:0000313" key="5">
    <source>
        <dbReference type="Proteomes" id="UP001160148"/>
    </source>
</evidence>
<dbReference type="GO" id="GO:0045182">
    <property type="term" value="F:translation regulator activity"/>
    <property type="evidence" value="ECO:0007669"/>
    <property type="project" value="TreeGrafter"/>
</dbReference>
<dbReference type="InterPro" id="IPR040472">
    <property type="entry name" value="FMRP_KH0"/>
</dbReference>
<evidence type="ECO:0000259" key="3">
    <source>
        <dbReference type="SMART" id="SM00322"/>
    </source>
</evidence>
<dbReference type="PANTHER" id="PTHR10603">
    <property type="entry name" value="FRAGILE X MENTAL RETARDATION SYNDROME-RELATED PROTEIN"/>
    <property type="match status" value="1"/>
</dbReference>
<dbReference type="AlphaFoldDB" id="A0AAV0X1Q2"/>
<dbReference type="InterPro" id="IPR004088">
    <property type="entry name" value="KH_dom_type_1"/>
</dbReference>
<accession>A0AAV0X1Q2</accession>
<dbReference type="Gene3D" id="3.30.1370.10">
    <property type="entry name" value="K Homology domain, type 1"/>
    <property type="match status" value="2"/>
</dbReference>
<dbReference type="PROSITE" id="PS50084">
    <property type="entry name" value="KH_TYPE_1"/>
    <property type="match status" value="2"/>
</dbReference>
<dbReference type="GO" id="GO:0005634">
    <property type="term" value="C:nucleus"/>
    <property type="evidence" value="ECO:0007669"/>
    <property type="project" value="TreeGrafter"/>
</dbReference>
<gene>
    <name evidence="4" type="ORF">MEUPH1_LOCUS17328</name>
</gene>
<feature type="domain" description="K Homology" evidence="3">
    <location>
        <begin position="316"/>
        <end position="383"/>
    </location>
</feature>
<dbReference type="PANTHER" id="PTHR10603:SF7">
    <property type="entry name" value="FRAGILE X MESSENGER RIBONUCLEOPROTEIN 1 HOMOLOG"/>
    <property type="match status" value="1"/>
</dbReference>
<dbReference type="Pfam" id="PF17904">
    <property type="entry name" value="KH_9"/>
    <property type="match status" value="1"/>
</dbReference>